<dbReference type="EMBL" id="JAXCLA010000002">
    <property type="protein sequence ID" value="MDY0743800.1"/>
    <property type="molecule type" value="Genomic_DNA"/>
</dbReference>
<dbReference type="SUPFAM" id="SSF51261">
    <property type="entry name" value="Duplicated hybrid motif"/>
    <property type="match status" value="1"/>
</dbReference>
<evidence type="ECO:0000313" key="2">
    <source>
        <dbReference type="EMBL" id="MDY0743800.1"/>
    </source>
</evidence>
<comment type="caution">
    <text evidence="2">The sequence shown here is derived from an EMBL/GenBank/DDBJ whole genome shotgun (WGS) entry which is preliminary data.</text>
</comment>
<dbReference type="CDD" id="cd12797">
    <property type="entry name" value="M23_peptidase"/>
    <property type="match status" value="1"/>
</dbReference>
<proteinExistence type="predicted"/>
<evidence type="ECO:0000259" key="1">
    <source>
        <dbReference type="Pfam" id="PF01551"/>
    </source>
</evidence>
<accession>A0ABU5DC16</accession>
<organism evidence="2 3">
    <name type="scientific">Roseateles agri</name>
    <dbReference type="NCBI Taxonomy" id="3098619"/>
    <lineage>
        <taxon>Bacteria</taxon>
        <taxon>Pseudomonadati</taxon>
        <taxon>Pseudomonadota</taxon>
        <taxon>Betaproteobacteria</taxon>
        <taxon>Burkholderiales</taxon>
        <taxon>Sphaerotilaceae</taxon>
        <taxon>Roseateles</taxon>
    </lineage>
</organism>
<dbReference type="InterPro" id="IPR050570">
    <property type="entry name" value="Cell_wall_metabolism_enzyme"/>
</dbReference>
<dbReference type="Proteomes" id="UP001285263">
    <property type="component" value="Unassembled WGS sequence"/>
</dbReference>
<feature type="domain" description="M23ase beta-sheet core" evidence="1">
    <location>
        <begin position="230"/>
        <end position="326"/>
    </location>
</feature>
<dbReference type="GO" id="GO:0016787">
    <property type="term" value="F:hydrolase activity"/>
    <property type="evidence" value="ECO:0007669"/>
    <property type="project" value="UniProtKB-KW"/>
</dbReference>
<dbReference type="RefSeq" id="WP_320421716.1">
    <property type="nucleotide sequence ID" value="NZ_JAXCLA010000002.1"/>
</dbReference>
<dbReference type="InterPro" id="IPR016047">
    <property type="entry name" value="M23ase_b-sheet_dom"/>
</dbReference>
<dbReference type="Gene3D" id="2.70.70.10">
    <property type="entry name" value="Glucose Permease (Domain IIA)"/>
    <property type="match status" value="1"/>
</dbReference>
<reference evidence="2 3" key="1">
    <citation type="submission" date="2023-11" db="EMBL/GenBank/DDBJ databases">
        <title>Paucibacter sp. nov., isolated from fresh soil in Korea.</title>
        <authorList>
            <person name="Le N.T.T."/>
        </authorList>
    </citation>
    <scope>NUCLEOTIDE SEQUENCE [LARGE SCALE GENOMIC DNA]</scope>
    <source>
        <strain evidence="2 3">R3-3</strain>
    </source>
</reference>
<keyword evidence="3" id="KW-1185">Reference proteome</keyword>
<gene>
    <name evidence="2" type="ORF">SNE35_04760</name>
</gene>
<name>A0ABU5DC16_9BURK</name>
<protein>
    <submittedName>
        <fullName evidence="2">M23 family metallopeptidase</fullName>
        <ecNumber evidence="2">3.4.-.-</ecNumber>
    </submittedName>
</protein>
<evidence type="ECO:0000313" key="3">
    <source>
        <dbReference type="Proteomes" id="UP001285263"/>
    </source>
</evidence>
<sequence>MGLVLATVFFQAGASAQDATVHQAQVEARILAAPQAVTGSDGQKHLAYELRITSFQDDDDPLRLTRLAVFADAGAVPLTVIEGAALQRLLNHAVAEGSPGDGVAIGSGRSLTLFLWLTLPQGRQPGRLRHQLSFLTAKGIVQRADDVQTAVVGGAPISIDAPLRGGLWLAVEGPGNALSHHWGSPVAIDGRLSVPQRYAIDWFGLDEGRHSLRSRHENLASSVDEDWFGYGKDVLAVADGIVVDARDGLANGKPLAPQEEPQDLTARTLYGNFVILRIAPGVYAHYAHLQQGSVTVRIGQRVRRGAIVGRLGQTGSAGAPHLHFHLSDLPTFERSEGLPFVIDRFTWLGQGKIEESFDPTVTASPSATQAAAPRRNAMPLDGDIVTFP</sequence>
<keyword evidence="2" id="KW-0378">Hydrolase</keyword>
<dbReference type="PANTHER" id="PTHR21666">
    <property type="entry name" value="PEPTIDASE-RELATED"/>
    <property type="match status" value="1"/>
</dbReference>
<dbReference type="InterPro" id="IPR011055">
    <property type="entry name" value="Dup_hybrid_motif"/>
</dbReference>
<dbReference type="Pfam" id="PF01551">
    <property type="entry name" value="Peptidase_M23"/>
    <property type="match status" value="1"/>
</dbReference>
<dbReference type="PANTHER" id="PTHR21666:SF270">
    <property type="entry name" value="MUREIN HYDROLASE ACTIVATOR ENVC"/>
    <property type="match status" value="1"/>
</dbReference>
<dbReference type="EC" id="3.4.-.-" evidence="2"/>